<comment type="caution">
    <text evidence="4">The sequence shown here is derived from an EMBL/GenBank/DDBJ whole genome shotgun (WGS) entry which is preliminary data.</text>
</comment>
<evidence type="ECO:0000256" key="1">
    <source>
        <dbReference type="ARBA" id="ARBA00009013"/>
    </source>
</evidence>
<gene>
    <name evidence="4" type="ORF">H6G43_14955</name>
</gene>
<evidence type="ECO:0000256" key="2">
    <source>
        <dbReference type="RuleBase" id="RU003749"/>
    </source>
</evidence>
<dbReference type="EMBL" id="JACJTM010000034">
    <property type="protein sequence ID" value="MBD2686486.1"/>
    <property type="molecule type" value="Genomic_DNA"/>
</dbReference>
<dbReference type="SUPFAM" id="SSF52091">
    <property type="entry name" value="SpoIIaa-like"/>
    <property type="match status" value="1"/>
</dbReference>
<dbReference type="GeneID" id="78217196"/>
<name>A0ABR8IVJ7_APHFL</name>
<protein>
    <recommendedName>
        <fullName evidence="2">Anti-sigma factor antagonist</fullName>
    </recommendedName>
</protein>
<dbReference type="InterPro" id="IPR036513">
    <property type="entry name" value="STAS_dom_sf"/>
</dbReference>
<comment type="similarity">
    <text evidence="1 2">Belongs to the anti-sigma-factor antagonist family.</text>
</comment>
<dbReference type="PROSITE" id="PS50801">
    <property type="entry name" value="STAS"/>
    <property type="match status" value="1"/>
</dbReference>
<proteinExistence type="inferred from homology"/>
<dbReference type="RefSeq" id="WP_190387310.1">
    <property type="nucleotide sequence ID" value="NZ_JACJTM010000034.1"/>
</dbReference>
<dbReference type="CDD" id="cd07043">
    <property type="entry name" value="STAS_anti-anti-sigma_factors"/>
    <property type="match status" value="1"/>
</dbReference>
<dbReference type="Pfam" id="PF01740">
    <property type="entry name" value="STAS"/>
    <property type="match status" value="1"/>
</dbReference>
<evidence type="ECO:0000313" key="5">
    <source>
        <dbReference type="Proteomes" id="UP000660270"/>
    </source>
</evidence>
<organism evidence="4 5">
    <name type="scientific">Aphanizomenon flos-aquae FACHB-1249</name>
    <dbReference type="NCBI Taxonomy" id="2692889"/>
    <lineage>
        <taxon>Bacteria</taxon>
        <taxon>Bacillati</taxon>
        <taxon>Cyanobacteriota</taxon>
        <taxon>Cyanophyceae</taxon>
        <taxon>Nostocales</taxon>
        <taxon>Aphanizomenonaceae</taxon>
        <taxon>Aphanizomenon</taxon>
    </lineage>
</organism>
<dbReference type="Gene3D" id="3.30.750.24">
    <property type="entry name" value="STAS domain"/>
    <property type="match status" value="1"/>
</dbReference>
<dbReference type="NCBIfam" id="TIGR00377">
    <property type="entry name" value="ant_ant_sig"/>
    <property type="match status" value="1"/>
</dbReference>
<dbReference type="InterPro" id="IPR002645">
    <property type="entry name" value="STAS_dom"/>
</dbReference>
<dbReference type="Proteomes" id="UP000660270">
    <property type="component" value="Unassembled WGS sequence"/>
</dbReference>
<dbReference type="PANTHER" id="PTHR33495">
    <property type="entry name" value="ANTI-SIGMA FACTOR ANTAGONIST TM_1081-RELATED-RELATED"/>
    <property type="match status" value="1"/>
</dbReference>
<dbReference type="InterPro" id="IPR003658">
    <property type="entry name" value="Anti-sigma_ant"/>
</dbReference>
<keyword evidence="5" id="KW-1185">Reference proteome</keyword>
<accession>A0ABR8IVJ7</accession>
<evidence type="ECO:0000259" key="3">
    <source>
        <dbReference type="PROSITE" id="PS50801"/>
    </source>
</evidence>
<evidence type="ECO:0000313" key="4">
    <source>
        <dbReference type="EMBL" id="MBD2686486.1"/>
    </source>
</evidence>
<sequence>MTTEQTGKTSLEITLETSDNVAKITLAGDLDASTATGFKDKVEEAAKLNPQRLVLMMEGLEYMASAGLRVLIFAKQKMGTDVKIYMVGTQETVLDTIKKTGFDHSVYLVDNEEEINKSA</sequence>
<dbReference type="PANTHER" id="PTHR33495:SF14">
    <property type="entry name" value="ANTI-SIGMA FACTOR ANTAGONIST"/>
    <property type="match status" value="1"/>
</dbReference>
<feature type="domain" description="STAS" evidence="3">
    <location>
        <begin position="11"/>
        <end position="119"/>
    </location>
</feature>
<reference evidence="4 5" key="1">
    <citation type="journal article" date="2020" name="ISME J.">
        <title>Comparative genomics reveals insights into cyanobacterial evolution and habitat adaptation.</title>
        <authorList>
            <person name="Chen M.Y."/>
            <person name="Teng W.K."/>
            <person name="Zhao L."/>
            <person name="Hu C.X."/>
            <person name="Zhou Y.K."/>
            <person name="Han B.P."/>
            <person name="Song L.R."/>
            <person name="Shu W.S."/>
        </authorList>
    </citation>
    <scope>NUCLEOTIDE SEQUENCE [LARGE SCALE GENOMIC DNA]</scope>
    <source>
        <strain evidence="4 5">FACHB-1249</strain>
    </source>
</reference>